<feature type="signal peptide" evidence="2">
    <location>
        <begin position="1"/>
        <end position="17"/>
    </location>
</feature>
<dbReference type="Proteomes" id="UP001190700">
    <property type="component" value="Unassembled WGS sequence"/>
</dbReference>
<evidence type="ECO:0000313" key="3">
    <source>
        <dbReference type="EMBL" id="KAK3253636.1"/>
    </source>
</evidence>
<dbReference type="AlphaFoldDB" id="A0AAE0CEM2"/>
<evidence type="ECO:0000313" key="4">
    <source>
        <dbReference type="Proteomes" id="UP001190700"/>
    </source>
</evidence>
<comment type="caution">
    <text evidence="3">The sequence shown here is derived from an EMBL/GenBank/DDBJ whole genome shotgun (WGS) entry which is preliminary data.</text>
</comment>
<evidence type="ECO:0000256" key="2">
    <source>
        <dbReference type="SAM" id="SignalP"/>
    </source>
</evidence>
<keyword evidence="2" id="KW-0732">Signal</keyword>
<accession>A0AAE0CEM2</accession>
<dbReference type="EMBL" id="LGRX02024718">
    <property type="protein sequence ID" value="KAK3253636.1"/>
    <property type="molecule type" value="Genomic_DNA"/>
</dbReference>
<keyword evidence="1" id="KW-0472">Membrane</keyword>
<feature type="chain" id="PRO_5041945071" evidence="2">
    <location>
        <begin position="18"/>
        <end position="128"/>
    </location>
</feature>
<feature type="transmembrane region" description="Helical" evidence="1">
    <location>
        <begin position="66"/>
        <end position="95"/>
    </location>
</feature>
<evidence type="ECO:0000256" key="1">
    <source>
        <dbReference type="SAM" id="Phobius"/>
    </source>
</evidence>
<keyword evidence="1" id="KW-1133">Transmembrane helix</keyword>
<sequence>MPRLLLLPLTRLRLSLGWATFAALDAPPAPAVLGSIAPPAGGGIEAAGSWLSPEPPLDLLGRISIEWFWISLFHLGFIRSTMVGFILQSTVYIFFDQHRLRTGLGYLQSLLVVLLTRLGLVVLTSFLN</sequence>
<gene>
    <name evidence="3" type="ORF">CYMTET_37118</name>
</gene>
<proteinExistence type="predicted"/>
<keyword evidence="1" id="KW-0812">Transmembrane</keyword>
<protein>
    <submittedName>
        <fullName evidence="3">Uncharacterized protein</fullName>
    </submittedName>
</protein>
<keyword evidence="4" id="KW-1185">Reference proteome</keyword>
<name>A0AAE0CEM2_9CHLO</name>
<feature type="transmembrane region" description="Helical" evidence="1">
    <location>
        <begin position="107"/>
        <end position="127"/>
    </location>
</feature>
<organism evidence="3 4">
    <name type="scientific">Cymbomonas tetramitiformis</name>
    <dbReference type="NCBI Taxonomy" id="36881"/>
    <lineage>
        <taxon>Eukaryota</taxon>
        <taxon>Viridiplantae</taxon>
        <taxon>Chlorophyta</taxon>
        <taxon>Pyramimonadophyceae</taxon>
        <taxon>Pyramimonadales</taxon>
        <taxon>Pyramimonadaceae</taxon>
        <taxon>Cymbomonas</taxon>
    </lineage>
</organism>
<reference evidence="3 4" key="1">
    <citation type="journal article" date="2015" name="Genome Biol. Evol.">
        <title>Comparative Genomics of a Bacterivorous Green Alga Reveals Evolutionary Causalities and Consequences of Phago-Mixotrophic Mode of Nutrition.</title>
        <authorList>
            <person name="Burns J.A."/>
            <person name="Paasch A."/>
            <person name="Narechania A."/>
            <person name="Kim E."/>
        </authorList>
    </citation>
    <scope>NUCLEOTIDE SEQUENCE [LARGE SCALE GENOMIC DNA]</scope>
    <source>
        <strain evidence="3 4">PLY_AMNH</strain>
    </source>
</reference>